<feature type="domain" description="HTH arsR-type" evidence="5">
    <location>
        <begin position="1"/>
        <end position="90"/>
    </location>
</feature>
<evidence type="ECO:0000256" key="2">
    <source>
        <dbReference type="ARBA" id="ARBA00023125"/>
    </source>
</evidence>
<dbReference type="CDD" id="cd00090">
    <property type="entry name" value="HTH_ARSR"/>
    <property type="match status" value="1"/>
</dbReference>
<dbReference type="InterPro" id="IPR051011">
    <property type="entry name" value="Metal_resp_trans_reg"/>
</dbReference>
<protein>
    <submittedName>
        <fullName evidence="6">ArsR family transcriptional regulator</fullName>
    </submittedName>
</protein>
<dbReference type="EMBL" id="AXCZ01000009">
    <property type="protein sequence ID" value="KGM14203.1"/>
    <property type="molecule type" value="Genomic_DNA"/>
</dbReference>
<dbReference type="InterPro" id="IPR001845">
    <property type="entry name" value="HTH_ArsR_DNA-bd_dom"/>
</dbReference>
<evidence type="ECO:0000256" key="1">
    <source>
        <dbReference type="ARBA" id="ARBA00023015"/>
    </source>
</evidence>
<comment type="caution">
    <text evidence="6">The sequence shown here is derived from an EMBL/GenBank/DDBJ whole genome shotgun (WGS) entry which is preliminary data.</text>
</comment>
<evidence type="ECO:0000313" key="7">
    <source>
        <dbReference type="Proteomes" id="UP000054314"/>
    </source>
</evidence>
<dbReference type="AlphaFoldDB" id="A0A0A0C0N2"/>
<dbReference type="Gene3D" id="1.10.10.10">
    <property type="entry name" value="Winged helix-like DNA-binding domain superfamily/Winged helix DNA-binding domain"/>
    <property type="match status" value="1"/>
</dbReference>
<dbReference type="GO" id="GO:0003677">
    <property type="term" value="F:DNA binding"/>
    <property type="evidence" value="ECO:0007669"/>
    <property type="project" value="UniProtKB-KW"/>
</dbReference>
<reference evidence="6 7" key="1">
    <citation type="submission" date="2013-08" db="EMBL/GenBank/DDBJ databases">
        <title>Genome sequencing of Cellulomonas bogoriensis 69B4.</title>
        <authorList>
            <person name="Chen F."/>
            <person name="Li Y."/>
            <person name="Wang G."/>
        </authorList>
    </citation>
    <scope>NUCLEOTIDE SEQUENCE [LARGE SCALE GENOMIC DNA]</scope>
    <source>
        <strain evidence="6 7">69B4</strain>
    </source>
</reference>
<dbReference type="Pfam" id="PF01022">
    <property type="entry name" value="HTH_5"/>
    <property type="match status" value="1"/>
</dbReference>
<dbReference type="PANTHER" id="PTHR43132">
    <property type="entry name" value="ARSENICAL RESISTANCE OPERON REPRESSOR ARSR-RELATED"/>
    <property type="match status" value="1"/>
</dbReference>
<dbReference type="SMART" id="SM00418">
    <property type="entry name" value="HTH_ARSR"/>
    <property type="match status" value="1"/>
</dbReference>
<proteinExistence type="predicted"/>
<evidence type="ECO:0000256" key="4">
    <source>
        <dbReference type="SAM" id="MobiDB-lite"/>
    </source>
</evidence>
<dbReference type="InterPro" id="IPR036390">
    <property type="entry name" value="WH_DNA-bd_sf"/>
</dbReference>
<dbReference type="InterPro" id="IPR011991">
    <property type="entry name" value="ArsR-like_HTH"/>
</dbReference>
<keyword evidence="1" id="KW-0805">Transcription regulation</keyword>
<accession>A0A0A0C0N2</accession>
<dbReference type="SUPFAM" id="SSF46785">
    <property type="entry name" value="Winged helix' DNA-binding domain"/>
    <property type="match status" value="1"/>
</dbReference>
<feature type="compositionally biased region" description="Low complexity" evidence="4">
    <location>
        <begin position="105"/>
        <end position="118"/>
    </location>
</feature>
<keyword evidence="7" id="KW-1185">Reference proteome</keyword>
<evidence type="ECO:0000259" key="5">
    <source>
        <dbReference type="PROSITE" id="PS50987"/>
    </source>
</evidence>
<dbReference type="PRINTS" id="PR00778">
    <property type="entry name" value="HTHARSR"/>
</dbReference>
<evidence type="ECO:0000313" key="6">
    <source>
        <dbReference type="EMBL" id="KGM14203.1"/>
    </source>
</evidence>
<keyword evidence="2" id="KW-0238">DNA-binding</keyword>
<dbReference type="Proteomes" id="UP000054314">
    <property type="component" value="Unassembled WGS sequence"/>
</dbReference>
<keyword evidence="3" id="KW-0804">Transcription</keyword>
<dbReference type="GO" id="GO:0003700">
    <property type="term" value="F:DNA-binding transcription factor activity"/>
    <property type="evidence" value="ECO:0007669"/>
    <property type="project" value="InterPro"/>
</dbReference>
<organism evidence="6 7">
    <name type="scientific">Cellulomonas bogoriensis 69B4 = DSM 16987</name>
    <dbReference type="NCBI Taxonomy" id="1386082"/>
    <lineage>
        <taxon>Bacteria</taxon>
        <taxon>Bacillati</taxon>
        <taxon>Actinomycetota</taxon>
        <taxon>Actinomycetes</taxon>
        <taxon>Micrococcales</taxon>
        <taxon>Cellulomonadaceae</taxon>
        <taxon>Cellulomonas</taxon>
    </lineage>
</organism>
<dbReference type="NCBIfam" id="NF033788">
    <property type="entry name" value="HTH_metalloreg"/>
    <property type="match status" value="1"/>
</dbReference>
<gene>
    <name evidence="6" type="ORF">N869_01285</name>
</gene>
<evidence type="ECO:0000256" key="3">
    <source>
        <dbReference type="ARBA" id="ARBA00023163"/>
    </source>
</evidence>
<feature type="region of interest" description="Disordered" evidence="4">
    <location>
        <begin position="82"/>
        <end position="118"/>
    </location>
</feature>
<dbReference type="InterPro" id="IPR036388">
    <property type="entry name" value="WH-like_DNA-bd_sf"/>
</dbReference>
<dbReference type="PROSITE" id="PS50987">
    <property type="entry name" value="HTH_ARSR_2"/>
    <property type="match status" value="1"/>
</dbReference>
<sequence>MRAAAELFKALSSPARLRLLIELQRGPACVHELVQALGVSQSLVSQHLRVLRGAKLVSGDRRGKEIVYTLKDTHVSHLITDALAHAHEPAAPAGPEPAGPDQRLHSTAAHTTTTGAHP</sequence>
<name>A0A0A0C0N2_9CELL</name>
<dbReference type="PANTHER" id="PTHR43132:SF6">
    <property type="entry name" value="HTH-TYPE TRANSCRIPTIONAL REPRESSOR CZRA"/>
    <property type="match status" value="1"/>
</dbReference>